<dbReference type="InterPro" id="IPR014748">
    <property type="entry name" value="Enoyl-CoA_hydra_C"/>
</dbReference>
<comment type="caution">
    <text evidence="3">The sequence shown here is derived from an EMBL/GenBank/DDBJ whole genome shotgun (WGS) entry which is preliminary data.</text>
</comment>
<dbReference type="PANTHER" id="PTHR11941:SF54">
    <property type="entry name" value="ENOYL-COA HYDRATASE, MITOCHONDRIAL"/>
    <property type="match status" value="1"/>
</dbReference>
<reference evidence="4" key="1">
    <citation type="journal article" date="2019" name="Int. J. Syst. Evol. Microbiol.">
        <title>The Global Catalogue of Microorganisms (GCM) 10K type strain sequencing project: providing services to taxonomists for standard genome sequencing and annotation.</title>
        <authorList>
            <consortium name="The Broad Institute Genomics Platform"/>
            <consortium name="The Broad Institute Genome Sequencing Center for Infectious Disease"/>
            <person name="Wu L."/>
            <person name="Ma J."/>
        </authorList>
    </citation>
    <scope>NUCLEOTIDE SEQUENCE [LARGE SCALE GENOMIC DNA]</scope>
    <source>
        <strain evidence="4">IBRC-M 10813</strain>
    </source>
</reference>
<dbReference type="RefSeq" id="WP_380703806.1">
    <property type="nucleotide sequence ID" value="NZ_JBHSAP010000009.1"/>
</dbReference>
<name>A0ABV8JCN2_9BACL</name>
<dbReference type="Proteomes" id="UP001595843">
    <property type="component" value="Unassembled WGS sequence"/>
</dbReference>
<evidence type="ECO:0000313" key="4">
    <source>
        <dbReference type="Proteomes" id="UP001595843"/>
    </source>
</evidence>
<comment type="similarity">
    <text evidence="1">Belongs to the enoyl-CoA hydratase/isomerase family.</text>
</comment>
<organism evidence="3 4">
    <name type="scientific">Salinithrix halophila</name>
    <dbReference type="NCBI Taxonomy" id="1485204"/>
    <lineage>
        <taxon>Bacteria</taxon>
        <taxon>Bacillati</taxon>
        <taxon>Bacillota</taxon>
        <taxon>Bacilli</taxon>
        <taxon>Bacillales</taxon>
        <taxon>Thermoactinomycetaceae</taxon>
        <taxon>Salinithrix</taxon>
    </lineage>
</organism>
<keyword evidence="4" id="KW-1185">Reference proteome</keyword>
<sequence>MRVAIHRVEDNGKIVLLEGAGLAIVTLNRPTHKNAMTMNMWQELKAITQSIQKNSRNQCVIFRGAGPQFTAGSDIKEFHCLGVEEAERAFMLMEEAISAVERLSIPTIASIDGPAIGAGMVLAAACDIRIGSPRARLGIPIGRLGITLNQNFVHRLVRLIGPSLTKDLVYTGRMLYADEALRWGLINYVNDEEKLEQATLRLAHRIISQSTASLKGVKEAVSLCTPIIQPAPGTRPYPEFVDPQDFPEGVAAFVEKRPPRFTDKKKKA</sequence>
<evidence type="ECO:0000313" key="3">
    <source>
        <dbReference type="EMBL" id="MFC4076663.1"/>
    </source>
</evidence>
<protein>
    <submittedName>
        <fullName evidence="3">Enoyl-CoA hydratase/isomerase family protein</fullName>
    </submittedName>
</protein>
<evidence type="ECO:0000256" key="2">
    <source>
        <dbReference type="ARBA" id="ARBA00023239"/>
    </source>
</evidence>
<dbReference type="Gene3D" id="1.10.12.10">
    <property type="entry name" value="Lyase 2-enoyl-coa Hydratase, Chain A, domain 2"/>
    <property type="match status" value="1"/>
</dbReference>
<dbReference type="Pfam" id="PF00378">
    <property type="entry name" value="ECH_1"/>
    <property type="match status" value="1"/>
</dbReference>
<accession>A0ABV8JCN2</accession>
<gene>
    <name evidence="3" type="ORF">ACFOUO_07555</name>
</gene>
<dbReference type="SUPFAM" id="SSF52096">
    <property type="entry name" value="ClpP/crotonase"/>
    <property type="match status" value="1"/>
</dbReference>
<dbReference type="CDD" id="cd06558">
    <property type="entry name" value="crotonase-like"/>
    <property type="match status" value="1"/>
</dbReference>
<proteinExistence type="inferred from homology"/>
<dbReference type="PANTHER" id="PTHR11941">
    <property type="entry name" value="ENOYL-COA HYDRATASE-RELATED"/>
    <property type="match status" value="1"/>
</dbReference>
<evidence type="ECO:0000256" key="1">
    <source>
        <dbReference type="ARBA" id="ARBA00005254"/>
    </source>
</evidence>
<dbReference type="InterPro" id="IPR001753">
    <property type="entry name" value="Enoyl-CoA_hydra/iso"/>
</dbReference>
<dbReference type="Gene3D" id="3.90.226.10">
    <property type="entry name" value="2-enoyl-CoA Hydratase, Chain A, domain 1"/>
    <property type="match status" value="1"/>
</dbReference>
<dbReference type="InterPro" id="IPR029045">
    <property type="entry name" value="ClpP/crotonase-like_dom_sf"/>
</dbReference>
<dbReference type="EMBL" id="JBHSAP010000009">
    <property type="protein sequence ID" value="MFC4076663.1"/>
    <property type="molecule type" value="Genomic_DNA"/>
</dbReference>
<keyword evidence="2" id="KW-0456">Lyase</keyword>